<dbReference type="InterPro" id="IPR014284">
    <property type="entry name" value="RNA_pol_sigma-70_dom"/>
</dbReference>
<organism evidence="8 9">
    <name type="scientific">Telmatospirillum siberiense</name>
    <dbReference type="NCBI Taxonomy" id="382514"/>
    <lineage>
        <taxon>Bacteria</taxon>
        <taxon>Pseudomonadati</taxon>
        <taxon>Pseudomonadota</taxon>
        <taxon>Alphaproteobacteria</taxon>
        <taxon>Rhodospirillales</taxon>
        <taxon>Rhodospirillaceae</taxon>
        <taxon>Telmatospirillum</taxon>
    </lineage>
</organism>
<keyword evidence="2" id="KW-0805">Transcription regulation</keyword>
<evidence type="ECO:0000256" key="3">
    <source>
        <dbReference type="ARBA" id="ARBA00023082"/>
    </source>
</evidence>
<keyword evidence="5" id="KW-0804">Transcription</keyword>
<dbReference type="SUPFAM" id="SSF88946">
    <property type="entry name" value="Sigma2 domain of RNA polymerase sigma factors"/>
    <property type="match status" value="1"/>
</dbReference>
<dbReference type="PANTHER" id="PTHR43133:SF8">
    <property type="entry name" value="RNA POLYMERASE SIGMA FACTOR HI_1459-RELATED"/>
    <property type="match status" value="1"/>
</dbReference>
<dbReference type="InterPro" id="IPR036388">
    <property type="entry name" value="WH-like_DNA-bd_sf"/>
</dbReference>
<dbReference type="InterPro" id="IPR013324">
    <property type="entry name" value="RNA_pol_sigma_r3/r4-like"/>
</dbReference>
<feature type="domain" description="RNA polymerase sigma-70 region 2" evidence="6">
    <location>
        <begin position="28"/>
        <end position="94"/>
    </location>
</feature>
<dbReference type="RefSeq" id="WP_101250911.1">
    <property type="nucleotide sequence ID" value="NZ_PIUM01000012.1"/>
</dbReference>
<name>A0A2N3PVE2_9PROT</name>
<sequence length="192" mass="21283">MRTPEDGPGDDALLVGTAEGDRKAFQCLMERHSKPMLVLAQRVLGNAHDADEVVQETFLKVWSMASRWEPEGRAKFSTWLYRVVLNACLDRLRRMPMAPLDEVGELADRTPSSMDRALAQQRHHILIQAMAQLPPRQQTALSLHYFGEVSAPRAAEILNLSLSACEALLARGKKTLRKILAGMGINGLGDVL</sequence>
<comment type="caution">
    <text evidence="8">The sequence shown here is derived from an EMBL/GenBank/DDBJ whole genome shotgun (WGS) entry which is preliminary data.</text>
</comment>
<dbReference type="InterPro" id="IPR039425">
    <property type="entry name" value="RNA_pol_sigma-70-like"/>
</dbReference>
<dbReference type="InterPro" id="IPR013249">
    <property type="entry name" value="RNA_pol_sigma70_r4_t2"/>
</dbReference>
<evidence type="ECO:0000259" key="6">
    <source>
        <dbReference type="Pfam" id="PF04542"/>
    </source>
</evidence>
<evidence type="ECO:0000256" key="4">
    <source>
        <dbReference type="ARBA" id="ARBA00023125"/>
    </source>
</evidence>
<dbReference type="GO" id="GO:0003677">
    <property type="term" value="F:DNA binding"/>
    <property type="evidence" value="ECO:0007669"/>
    <property type="project" value="UniProtKB-KW"/>
</dbReference>
<evidence type="ECO:0000256" key="2">
    <source>
        <dbReference type="ARBA" id="ARBA00023015"/>
    </source>
</evidence>
<dbReference type="InterPro" id="IPR007627">
    <property type="entry name" value="RNA_pol_sigma70_r2"/>
</dbReference>
<dbReference type="Gene3D" id="1.10.1740.10">
    <property type="match status" value="1"/>
</dbReference>
<dbReference type="OrthoDB" id="9780326at2"/>
<comment type="similarity">
    <text evidence="1">Belongs to the sigma-70 factor family. ECF subfamily.</text>
</comment>
<dbReference type="CDD" id="cd06171">
    <property type="entry name" value="Sigma70_r4"/>
    <property type="match status" value="1"/>
</dbReference>
<protein>
    <submittedName>
        <fullName evidence="8">RNA polymerase subunit sigma</fullName>
    </submittedName>
</protein>
<dbReference type="AlphaFoldDB" id="A0A2N3PVE2"/>
<dbReference type="NCBIfam" id="TIGR02937">
    <property type="entry name" value="sigma70-ECF"/>
    <property type="match status" value="1"/>
</dbReference>
<gene>
    <name evidence="8" type="ORF">CWS72_12340</name>
</gene>
<dbReference type="EMBL" id="PIUM01000012">
    <property type="protein sequence ID" value="PKU24372.1"/>
    <property type="molecule type" value="Genomic_DNA"/>
</dbReference>
<evidence type="ECO:0000256" key="5">
    <source>
        <dbReference type="ARBA" id="ARBA00023163"/>
    </source>
</evidence>
<keyword evidence="3" id="KW-0731">Sigma factor</keyword>
<reference evidence="9" key="1">
    <citation type="submission" date="2017-12" db="EMBL/GenBank/DDBJ databases">
        <title>Draft genome sequence of Telmatospirillum siberiense 26-4b1T, an acidotolerant peatland alphaproteobacterium potentially involved in sulfur cycling.</title>
        <authorList>
            <person name="Hausmann B."/>
            <person name="Pjevac P."/>
            <person name="Schreck K."/>
            <person name="Herbold C.W."/>
            <person name="Daims H."/>
            <person name="Wagner M."/>
            <person name="Pester M."/>
            <person name="Loy A."/>
        </authorList>
    </citation>
    <scope>NUCLEOTIDE SEQUENCE [LARGE SCALE GENOMIC DNA]</scope>
    <source>
        <strain evidence="9">26-4b1</strain>
    </source>
</reference>
<proteinExistence type="inferred from homology"/>
<dbReference type="NCBIfam" id="NF004113">
    <property type="entry name" value="PRK05602.1"/>
    <property type="match status" value="1"/>
</dbReference>
<evidence type="ECO:0000313" key="8">
    <source>
        <dbReference type="EMBL" id="PKU24372.1"/>
    </source>
</evidence>
<dbReference type="SUPFAM" id="SSF88659">
    <property type="entry name" value="Sigma3 and sigma4 domains of RNA polymerase sigma factors"/>
    <property type="match status" value="1"/>
</dbReference>
<dbReference type="GO" id="GO:0016987">
    <property type="term" value="F:sigma factor activity"/>
    <property type="evidence" value="ECO:0007669"/>
    <property type="project" value="UniProtKB-KW"/>
</dbReference>
<dbReference type="PANTHER" id="PTHR43133">
    <property type="entry name" value="RNA POLYMERASE ECF-TYPE SIGMA FACTO"/>
    <property type="match status" value="1"/>
</dbReference>
<dbReference type="InterPro" id="IPR013325">
    <property type="entry name" value="RNA_pol_sigma_r2"/>
</dbReference>
<evidence type="ECO:0000313" key="9">
    <source>
        <dbReference type="Proteomes" id="UP000233293"/>
    </source>
</evidence>
<evidence type="ECO:0000256" key="1">
    <source>
        <dbReference type="ARBA" id="ARBA00010641"/>
    </source>
</evidence>
<dbReference type="Proteomes" id="UP000233293">
    <property type="component" value="Unassembled WGS sequence"/>
</dbReference>
<keyword evidence="9" id="KW-1185">Reference proteome</keyword>
<evidence type="ECO:0000259" key="7">
    <source>
        <dbReference type="Pfam" id="PF08281"/>
    </source>
</evidence>
<accession>A0A2N3PVE2</accession>
<dbReference type="Pfam" id="PF04542">
    <property type="entry name" value="Sigma70_r2"/>
    <property type="match status" value="1"/>
</dbReference>
<feature type="domain" description="RNA polymerase sigma factor 70 region 4 type 2" evidence="7">
    <location>
        <begin position="125"/>
        <end position="176"/>
    </location>
</feature>
<dbReference type="Pfam" id="PF08281">
    <property type="entry name" value="Sigma70_r4_2"/>
    <property type="match status" value="1"/>
</dbReference>
<keyword evidence="4" id="KW-0238">DNA-binding</keyword>
<dbReference type="GO" id="GO:0006352">
    <property type="term" value="P:DNA-templated transcription initiation"/>
    <property type="evidence" value="ECO:0007669"/>
    <property type="project" value="InterPro"/>
</dbReference>
<dbReference type="Gene3D" id="1.10.10.10">
    <property type="entry name" value="Winged helix-like DNA-binding domain superfamily/Winged helix DNA-binding domain"/>
    <property type="match status" value="1"/>
</dbReference>